<feature type="signal peptide" evidence="1">
    <location>
        <begin position="1"/>
        <end position="19"/>
    </location>
</feature>
<dbReference type="RefSeq" id="WP_142932711.1">
    <property type="nucleotide sequence ID" value="NZ_ML660167.1"/>
</dbReference>
<feature type="chain" id="PRO_5022232984" evidence="1">
    <location>
        <begin position="20"/>
        <end position="67"/>
    </location>
</feature>
<gene>
    <name evidence="2" type="ORF">FLL46_17865</name>
</gene>
<comment type="caution">
    <text evidence="2">The sequence shown here is derived from an EMBL/GenBank/DDBJ whole genome shotgun (WGS) entry which is preliminary data.</text>
</comment>
<keyword evidence="1" id="KW-0732">Signal</keyword>
<name>A0A545U8K1_9GAMM</name>
<keyword evidence="3" id="KW-1185">Reference proteome</keyword>
<dbReference type="PROSITE" id="PS51257">
    <property type="entry name" value="PROKAR_LIPOPROTEIN"/>
    <property type="match status" value="1"/>
</dbReference>
<dbReference type="EMBL" id="VIKS01000011">
    <property type="protein sequence ID" value="TQV85792.1"/>
    <property type="molecule type" value="Genomic_DNA"/>
</dbReference>
<accession>A0A545U8K1</accession>
<dbReference type="Proteomes" id="UP000315439">
    <property type="component" value="Unassembled WGS sequence"/>
</dbReference>
<organism evidence="2 3">
    <name type="scientific">Aliikangiella coralliicola</name>
    <dbReference type="NCBI Taxonomy" id="2592383"/>
    <lineage>
        <taxon>Bacteria</taxon>
        <taxon>Pseudomonadati</taxon>
        <taxon>Pseudomonadota</taxon>
        <taxon>Gammaproteobacteria</taxon>
        <taxon>Oceanospirillales</taxon>
        <taxon>Pleioneaceae</taxon>
        <taxon>Aliikangiella</taxon>
    </lineage>
</organism>
<evidence type="ECO:0000313" key="3">
    <source>
        <dbReference type="Proteomes" id="UP000315439"/>
    </source>
</evidence>
<sequence length="67" mass="7727">MKKTKILIVFASLMFTGCAATNNSGYRWVKDSEKIDQVERMSMTSPYAVKTIWVNPPRKKVKTDEEK</sequence>
<evidence type="ECO:0000256" key="1">
    <source>
        <dbReference type="SAM" id="SignalP"/>
    </source>
</evidence>
<proteinExistence type="predicted"/>
<protein>
    <submittedName>
        <fullName evidence="2">Uncharacterized protein</fullName>
    </submittedName>
</protein>
<dbReference type="AlphaFoldDB" id="A0A545U8K1"/>
<reference evidence="2 3" key="1">
    <citation type="submission" date="2019-07" db="EMBL/GenBank/DDBJ databases">
        <title>Draft genome for Aliikangiella sp. M105.</title>
        <authorList>
            <person name="Wang G."/>
        </authorList>
    </citation>
    <scope>NUCLEOTIDE SEQUENCE [LARGE SCALE GENOMIC DNA]</scope>
    <source>
        <strain evidence="2 3">M105</strain>
    </source>
</reference>
<dbReference type="OrthoDB" id="5772474at2"/>
<evidence type="ECO:0000313" key="2">
    <source>
        <dbReference type="EMBL" id="TQV85792.1"/>
    </source>
</evidence>